<keyword evidence="1" id="KW-0472">Membrane</keyword>
<feature type="transmembrane region" description="Helical" evidence="1">
    <location>
        <begin position="36"/>
        <end position="55"/>
    </location>
</feature>
<dbReference type="KEGG" id="vg:20041436"/>
<keyword evidence="3" id="KW-1185">Reference proteome</keyword>
<dbReference type="GeneID" id="20041436"/>
<reference evidence="2 3" key="1">
    <citation type="journal article" date="2014" name="Virology">
        <title>Genome of brown tide virus (AaV), the little giant of the Megaviridae, elucidates NCLDV genome expansion and host-virus coevolution.</title>
        <authorList>
            <person name="Moniruzzaman M."/>
            <person name="LeCleir G.R."/>
            <person name="Brown C.M."/>
            <person name="Gobler C.J."/>
            <person name="Bidle K.D."/>
            <person name="Wilson W.H."/>
            <person name="Wilhelm S.W."/>
        </authorList>
    </citation>
    <scope>NUCLEOTIDE SEQUENCE [LARGE SCALE GENOMIC DNA]</scope>
    <source>
        <strain evidence="2">BtV-01</strain>
    </source>
</reference>
<name>A0A076FG62_9VIRU</name>
<feature type="transmembrane region" description="Helical" evidence="1">
    <location>
        <begin position="61"/>
        <end position="79"/>
    </location>
</feature>
<dbReference type="RefSeq" id="YP_009052349.1">
    <property type="nucleotide sequence ID" value="NC_024697.1"/>
</dbReference>
<sequence>MTTAEITGFIGTFFLIVRLFPLIYEQIRTPYKINMSFLLIEVFACLFLGVSAVLYNALPFVIANILSFINLMIILSIQFRLRMCVDVDKDDSIV</sequence>
<feature type="transmembrane region" description="Helical" evidence="1">
    <location>
        <begin position="6"/>
        <end position="24"/>
    </location>
</feature>
<evidence type="ECO:0000313" key="3">
    <source>
        <dbReference type="Proteomes" id="UP000028667"/>
    </source>
</evidence>
<protein>
    <submittedName>
        <fullName evidence="2">Uncharacterized protein</fullName>
    </submittedName>
</protein>
<keyword evidence="1" id="KW-1133">Transmembrane helix</keyword>
<evidence type="ECO:0000256" key="1">
    <source>
        <dbReference type="SAM" id="Phobius"/>
    </source>
</evidence>
<organism evidence="2 3">
    <name type="scientific">Aureococcus anophagefferens virus</name>
    <dbReference type="NCBI Taxonomy" id="1474867"/>
    <lineage>
        <taxon>Viruses</taxon>
        <taxon>Varidnaviria</taxon>
        <taxon>Bamfordvirae</taxon>
        <taxon>Nucleocytoviricota</taxon>
        <taxon>Megaviricetes</taxon>
        <taxon>Imitervirales</taxon>
        <taxon>Schizomimiviridae</taxon>
        <taxon>Kratosvirus</taxon>
        <taxon>Kratosvirus quantuckense</taxon>
    </lineage>
</organism>
<keyword evidence="1" id="KW-0812">Transmembrane</keyword>
<dbReference type="Proteomes" id="UP000028667">
    <property type="component" value="Segment"/>
</dbReference>
<proteinExistence type="predicted"/>
<dbReference type="EMBL" id="KJ645900">
    <property type="protein sequence ID" value="AII17020.1"/>
    <property type="molecule type" value="Genomic_DNA"/>
</dbReference>
<evidence type="ECO:0000313" key="2">
    <source>
        <dbReference type="EMBL" id="AII17020.1"/>
    </source>
</evidence>
<gene>
    <name evidence="2" type="ORF">AaV_275</name>
</gene>
<accession>A0A076FG62</accession>